<gene>
    <name evidence="6" type="ORF">AB8O55_16150</name>
</gene>
<reference evidence="6 7" key="1">
    <citation type="submission" date="2024-08" db="EMBL/GenBank/DDBJ databases">
        <title>Genome mining of Saccharopolyspora cebuensis PGLac3 from Nigerian medicinal plant.</title>
        <authorList>
            <person name="Ezeobiora C.E."/>
            <person name="Igbokwe N.H."/>
            <person name="Amin D.H."/>
            <person name="Mendie U.E."/>
        </authorList>
    </citation>
    <scope>NUCLEOTIDE SEQUENCE [LARGE SCALE GENOMIC DNA]</scope>
    <source>
        <strain evidence="6 7">PGLac3</strain>
    </source>
</reference>
<dbReference type="SUPFAM" id="SSF52540">
    <property type="entry name" value="P-loop containing nucleoside triphosphate hydrolases"/>
    <property type="match status" value="2"/>
</dbReference>
<evidence type="ECO:0000256" key="4">
    <source>
        <dbReference type="ARBA" id="ARBA00022840"/>
    </source>
</evidence>
<dbReference type="CDD" id="cd03257">
    <property type="entry name" value="ABC_NikE_OppD_transporters"/>
    <property type="match status" value="2"/>
</dbReference>
<dbReference type="GO" id="GO:0005524">
    <property type="term" value="F:ATP binding"/>
    <property type="evidence" value="ECO:0007669"/>
    <property type="project" value="UniProtKB-KW"/>
</dbReference>
<evidence type="ECO:0000256" key="3">
    <source>
        <dbReference type="ARBA" id="ARBA00022741"/>
    </source>
</evidence>
<keyword evidence="3" id="KW-0547">Nucleotide-binding</keyword>
<organism evidence="6 7">
    <name type="scientific">Saccharopolyspora cebuensis</name>
    <dbReference type="NCBI Taxonomy" id="418759"/>
    <lineage>
        <taxon>Bacteria</taxon>
        <taxon>Bacillati</taxon>
        <taxon>Actinomycetota</taxon>
        <taxon>Actinomycetes</taxon>
        <taxon>Pseudonocardiales</taxon>
        <taxon>Pseudonocardiaceae</taxon>
        <taxon>Saccharopolyspora</taxon>
    </lineage>
</organism>
<feature type="domain" description="ABC transporter" evidence="5">
    <location>
        <begin position="4"/>
        <end position="249"/>
    </location>
</feature>
<evidence type="ECO:0000256" key="1">
    <source>
        <dbReference type="ARBA" id="ARBA00005417"/>
    </source>
</evidence>
<dbReference type="SMART" id="SM00382">
    <property type="entry name" value="AAA"/>
    <property type="match status" value="2"/>
</dbReference>
<evidence type="ECO:0000256" key="2">
    <source>
        <dbReference type="ARBA" id="ARBA00022448"/>
    </source>
</evidence>
<dbReference type="NCBIfam" id="NF008453">
    <property type="entry name" value="PRK11308.1"/>
    <property type="match status" value="2"/>
</dbReference>
<evidence type="ECO:0000313" key="7">
    <source>
        <dbReference type="Proteomes" id="UP001564626"/>
    </source>
</evidence>
<dbReference type="RefSeq" id="WP_345363729.1">
    <property type="nucleotide sequence ID" value="NZ_BAABII010000010.1"/>
</dbReference>
<dbReference type="PANTHER" id="PTHR43776:SF7">
    <property type="entry name" value="D,D-DIPEPTIDE TRANSPORT ATP-BINDING PROTEIN DDPF-RELATED"/>
    <property type="match status" value="1"/>
</dbReference>
<evidence type="ECO:0000259" key="5">
    <source>
        <dbReference type="PROSITE" id="PS50893"/>
    </source>
</evidence>
<keyword evidence="2" id="KW-0813">Transport</keyword>
<accession>A0ABV4CLT3</accession>
<dbReference type="Pfam" id="PF08352">
    <property type="entry name" value="oligo_HPY"/>
    <property type="match status" value="2"/>
</dbReference>
<dbReference type="InterPro" id="IPR027417">
    <property type="entry name" value="P-loop_NTPase"/>
</dbReference>
<dbReference type="PROSITE" id="PS50893">
    <property type="entry name" value="ABC_TRANSPORTER_2"/>
    <property type="match status" value="2"/>
</dbReference>
<dbReference type="NCBIfam" id="NF007739">
    <property type="entry name" value="PRK10419.1"/>
    <property type="match status" value="2"/>
</dbReference>
<feature type="domain" description="ABC transporter" evidence="5">
    <location>
        <begin position="268"/>
        <end position="505"/>
    </location>
</feature>
<evidence type="ECO:0000313" key="6">
    <source>
        <dbReference type="EMBL" id="MEY8040942.1"/>
    </source>
</evidence>
<dbReference type="InterPro" id="IPR013563">
    <property type="entry name" value="Oligopep_ABC_C"/>
</dbReference>
<dbReference type="EMBL" id="JBGEHV010000028">
    <property type="protein sequence ID" value="MEY8040942.1"/>
    <property type="molecule type" value="Genomic_DNA"/>
</dbReference>
<dbReference type="PANTHER" id="PTHR43776">
    <property type="entry name" value="TRANSPORT ATP-BINDING PROTEIN"/>
    <property type="match status" value="1"/>
</dbReference>
<keyword evidence="4 6" id="KW-0067">ATP-binding</keyword>
<dbReference type="InterPro" id="IPR050319">
    <property type="entry name" value="ABC_transp_ATP-bind"/>
</dbReference>
<comment type="caution">
    <text evidence="6">The sequence shown here is derived from an EMBL/GenBank/DDBJ whole genome shotgun (WGS) entry which is preliminary data.</text>
</comment>
<dbReference type="Proteomes" id="UP001564626">
    <property type="component" value="Unassembled WGS sequence"/>
</dbReference>
<dbReference type="InterPro" id="IPR017871">
    <property type="entry name" value="ABC_transporter-like_CS"/>
</dbReference>
<dbReference type="Pfam" id="PF00005">
    <property type="entry name" value="ABC_tran"/>
    <property type="match status" value="2"/>
</dbReference>
<dbReference type="InterPro" id="IPR003439">
    <property type="entry name" value="ABC_transporter-like_ATP-bd"/>
</dbReference>
<protein>
    <submittedName>
        <fullName evidence="6">Dipeptide ABC transporter ATP-binding protein</fullName>
    </submittedName>
</protein>
<dbReference type="PROSITE" id="PS00211">
    <property type="entry name" value="ABC_TRANSPORTER_1"/>
    <property type="match status" value="1"/>
</dbReference>
<name>A0ABV4CLT3_9PSEU</name>
<sequence>MSLLDVEDLRVGFGRGAPVVSGVSLSVRPGECVALVGESGSGKSVTARSLLGLAGRDARVGAARLEIAGADATGFTEQRWRAVRGRRVALAAQDAMVSLDPLRTVGAEIAEAVRRGGVRGAAVTERVVDLLTRVGVPEPEVLRERHPHQLSGGLRQRALLASALAGDPDLLIADEPTTALDVVVQDQVLGLLAETTRDGRGLLLVSHDLGVVSRLADRVLVMSGGTVVESGPPEELLRAPAHPRTRDLVAAIPGRRRVAAPTAGAEVLRGRHLVKDHRGPGGSVRAVDDVSFSLREGEVLGVVGQSGSGKSTLARLAMGLVRPDSGEVLLAGRDWSALPERARRPHRGAIQLVHQDPLSAFDPRHPVARIIGEALPRAARAARVPELLRQVGLGPEFASRRPRTLSGGQRQRVALARALAPSPRVLICDEPVSALDVSVQRQVLDLLERLRAETGVALVFITHDLAVVREISDRVVVVHEGRIVERGTTEEVFTAPRHDYTRLLLAATPSVERPGERSAS</sequence>
<proteinExistence type="inferred from homology"/>
<dbReference type="InterPro" id="IPR003593">
    <property type="entry name" value="AAA+_ATPase"/>
</dbReference>
<keyword evidence="7" id="KW-1185">Reference proteome</keyword>
<dbReference type="Gene3D" id="3.40.50.300">
    <property type="entry name" value="P-loop containing nucleotide triphosphate hydrolases"/>
    <property type="match status" value="2"/>
</dbReference>
<comment type="similarity">
    <text evidence="1">Belongs to the ABC transporter superfamily.</text>
</comment>